<evidence type="ECO:0000313" key="1">
    <source>
        <dbReference type="EMBL" id="CAG4916773.1"/>
    </source>
</evidence>
<dbReference type="RefSeq" id="WP_228982122.1">
    <property type="nucleotide sequence ID" value="NZ_CAJQYY010000029.1"/>
</dbReference>
<dbReference type="InterPro" id="IPR046373">
    <property type="entry name" value="Acyl-CoA_Oxase/DH_mid-dom_sf"/>
</dbReference>
<dbReference type="Gene3D" id="2.40.110.10">
    <property type="entry name" value="Butyryl-CoA Dehydrogenase, subunit A, domain 2"/>
    <property type="match status" value="1"/>
</dbReference>
<evidence type="ECO:0000313" key="2">
    <source>
        <dbReference type="Proteomes" id="UP000789752"/>
    </source>
</evidence>
<sequence>MSDMPVAPAAHDTLHTGLPDFENEPAARFASLERFLADVRFDAGSATDLGDVLCAMIERGLDRLPLPGQGATLMRWRALAAVAARDLGLVKFYEGHTDAFAILAELHGPAARSRSLWGTWAAEPPDAKVVASAVSEGVLHLHGTKAWCSGAEVVSHALVTAWLDDAPVLAAVDLQQPSISMSCENWHAVGMQASASGDVRFEGARAMQVGGAHDYVVRPGFWHGGGGVAACWYGAACGIANVLGEAVIRRSDPHALAHLGAVDASLAGAGAVLRETANFIDAHPEANAMRVVLRARLAVERAASTVMTHASRALGAGPLCRDARLARLMADLPVFLRQSHAERDLASLGNTYVDDPGHAWLL</sequence>
<dbReference type="InterPro" id="IPR009100">
    <property type="entry name" value="AcylCoA_DH/oxidase_NM_dom_sf"/>
</dbReference>
<dbReference type="SUPFAM" id="SSF56645">
    <property type="entry name" value="Acyl-CoA dehydrogenase NM domain-like"/>
    <property type="match status" value="1"/>
</dbReference>
<keyword evidence="2" id="KW-1185">Reference proteome</keyword>
<organism evidence="1 2">
    <name type="scientific">Paraburkholderia gardini</name>
    <dbReference type="NCBI Taxonomy" id="2823469"/>
    <lineage>
        <taxon>Bacteria</taxon>
        <taxon>Pseudomonadati</taxon>
        <taxon>Pseudomonadota</taxon>
        <taxon>Betaproteobacteria</taxon>
        <taxon>Burkholderiales</taxon>
        <taxon>Burkholderiaceae</taxon>
        <taxon>Paraburkholderia</taxon>
    </lineage>
</organism>
<dbReference type="Proteomes" id="UP000789752">
    <property type="component" value="Unassembled WGS sequence"/>
</dbReference>
<reference evidence="1 2" key="1">
    <citation type="submission" date="2021-04" db="EMBL/GenBank/DDBJ databases">
        <authorList>
            <person name="Vanwijnsberghe S."/>
        </authorList>
    </citation>
    <scope>NUCLEOTIDE SEQUENCE [LARGE SCALE GENOMIC DNA]</scope>
    <source>
        <strain evidence="1 2">LMG 32171</strain>
    </source>
</reference>
<gene>
    <name evidence="1" type="ORF">R54767_04337</name>
</gene>
<dbReference type="EMBL" id="CAJQYY010000029">
    <property type="protein sequence ID" value="CAG4916773.1"/>
    <property type="molecule type" value="Genomic_DNA"/>
</dbReference>
<protein>
    <recommendedName>
        <fullName evidence="3">Acyl-CoA dehydrogenase</fullName>
    </recommendedName>
</protein>
<evidence type="ECO:0008006" key="3">
    <source>
        <dbReference type="Google" id="ProtNLM"/>
    </source>
</evidence>
<comment type="caution">
    <text evidence="1">The sequence shown here is derived from an EMBL/GenBank/DDBJ whole genome shotgun (WGS) entry which is preliminary data.</text>
</comment>
<name>A0ABN7QUU0_9BURK</name>
<proteinExistence type="predicted"/>
<accession>A0ABN7QUU0</accession>